<comment type="caution">
    <text evidence="1">The sequence shown here is derived from an EMBL/GenBank/DDBJ whole genome shotgun (WGS) entry which is preliminary data.</text>
</comment>
<organism evidence="1 2">
    <name type="scientific">Anthostomella pinea</name>
    <dbReference type="NCBI Taxonomy" id="933095"/>
    <lineage>
        <taxon>Eukaryota</taxon>
        <taxon>Fungi</taxon>
        <taxon>Dikarya</taxon>
        <taxon>Ascomycota</taxon>
        <taxon>Pezizomycotina</taxon>
        <taxon>Sordariomycetes</taxon>
        <taxon>Xylariomycetidae</taxon>
        <taxon>Xylariales</taxon>
        <taxon>Xylariaceae</taxon>
        <taxon>Anthostomella</taxon>
    </lineage>
</organism>
<dbReference type="EMBL" id="CAUWAG010000020">
    <property type="protein sequence ID" value="CAJ2512947.1"/>
    <property type="molecule type" value="Genomic_DNA"/>
</dbReference>
<gene>
    <name evidence="1" type="ORF">KHLLAP_LOCUS13415</name>
</gene>
<proteinExistence type="predicted"/>
<accession>A0AAI8YMQ7</accession>
<evidence type="ECO:0000313" key="2">
    <source>
        <dbReference type="Proteomes" id="UP001295740"/>
    </source>
</evidence>
<dbReference type="Proteomes" id="UP001295740">
    <property type="component" value="Unassembled WGS sequence"/>
</dbReference>
<evidence type="ECO:0000313" key="1">
    <source>
        <dbReference type="EMBL" id="CAJ2512947.1"/>
    </source>
</evidence>
<sequence>MPKEKWDLSRPVEQDQEQWNALARQWLSLDHRGRHSYHRLVQPGESAATEDQMHRILTRHQTVRERNLSFWVHSGRNSPVWLRTCYLPELAVILDDEALYAPLAEDWSRILLRVPVIPDTGRYSYGEEVIEDLHDFDERPGPGEEFKLPLYEAALKERTMLYLIDEEALREKLIKILWLDIHGSCVWENRLRPDERLEFRGRMFEGGLWVTCMWNATILTIPCTEKVPLST</sequence>
<dbReference type="AlphaFoldDB" id="A0AAI8YMQ7"/>
<reference evidence="1" key="1">
    <citation type="submission" date="2023-10" db="EMBL/GenBank/DDBJ databases">
        <authorList>
            <person name="Hackl T."/>
        </authorList>
    </citation>
    <scope>NUCLEOTIDE SEQUENCE</scope>
</reference>
<protein>
    <submittedName>
        <fullName evidence="1">Uu.00g010660.m01.CDS01</fullName>
    </submittedName>
</protein>
<keyword evidence="2" id="KW-1185">Reference proteome</keyword>
<name>A0AAI8YMQ7_9PEZI</name>